<protein>
    <recommendedName>
        <fullName evidence="4">PPE domain-containing protein</fullName>
    </recommendedName>
</protein>
<dbReference type="KEGG" id="ncy:NOCYR_3462"/>
<sequence>MVLPLIPVAVVAIGAIAGGAQVSRNYIEADENADTAEGLRNSGQQKWDPDRQIINGEWERLKKDFDGEWADPAAPCEAFTTWDHKKIWDALNATTPDHGPVAEGEINAGADGWRRLTTGTTDAIDQFRNDVTKAIEEKWGGKTANSAMTGTLNYTESAKKLPHTFQMVANGIDLIQGYLGQAKMSVAPPIEVSGFDEFVGDLPLTGTLKTNKHRADEAERLAQDVMSSIYQPGAVAVDQRTPVLAKPESPIDDGEVKPPVVPPSYPPEVKPPGGKEGEEPGIVEPVEPKPEDNDDTDDQGTDNGTEPESTTPSSTTPSTTAASALDSATPKNLEDPLARSGQPGSTTSGIPGGGFPGGTGGTGGSRGGTGTGGTPGAGRSLPGGGVGQSGGAGGTNAAAARAAGMGRAGMPMGMMPPGGARGKGDDEDEHKTPDYLVQDRTTELLGEQPRVLPPGGVIGA</sequence>
<dbReference type="STRING" id="1127134.NOCYR_3462"/>
<dbReference type="RefSeq" id="WP_014351682.1">
    <property type="nucleotide sequence ID" value="NC_016887.1"/>
</dbReference>
<feature type="compositionally biased region" description="Pro residues" evidence="1">
    <location>
        <begin position="259"/>
        <end position="270"/>
    </location>
</feature>
<dbReference type="InterPro" id="IPR038332">
    <property type="entry name" value="PPE_sf"/>
</dbReference>
<organism evidence="2 3">
    <name type="scientific">Nocardia cyriacigeorgica (strain GUH-2)</name>
    <dbReference type="NCBI Taxonomy" id="1127134"/>
    <lineage>
        <taxon>Bacteria</taxon>
        <taxon>Bacillati</taxon>
        <taxon>Actinomycetota</taxon>
        <taxon>Actinomycetes</taxon>
        <taxon>Mycobacteriales</taxon>
        <taxon>Nocardiaceae</taxon>
        <taxon>Nocardia</taxon>
    </lineage>
</organism>
<feature type="region of interest" description="Disordered" evidence="1">
    <location>
        <begin position="240"/>
        <end position="460"/>
    </location>
</feature>
<dbReference type="Proteomes" id="UP000008190">
    <property type="component" value="Chromosome"/>
</dbReference>
<dbReference type="OrthoDB" id="4533212at2"/>
<dbReference type="eggNOG" id="COG3266">
    <property type="taxonomic scope" value="Bacteria"/>
</dbReference>
<keyword evidence="3" id="KW-1185">Reference proteome</keyword>
<evidence type="ECO:0000256" key="1">
    <source>
        <dbReference type="SAM" id="MobiDB-lite"/>
    </source>
</evidence>
<dbReference type="AlphaFoldDB" id="H6R0F8"/>
<evidence type="ECO:0008006" key="4">
    <source>
        <dbReference type="Google" id="ProtNLM"/>
    </source>
</evidence>
<dbReference type="Gene3D" id="1.20.1260.20">
    <property type="entry name" value="PPE superfamily"/>
    <property type="match status" value="1"/>
</dbReference>
<gene>
    <name evidence="2" type="ordered locus">NOCYR_3462</name>
</gene>
<accession>H6R0F8</accession>
<reference evidence="2 3" key="1">
    <citation type="journal article" date="2012" name="J. Bacteriol.">
        <title>Genome sequence of the human- and animal-pathogenic strain Nocardia cyriacigeorgica GUH-2.</title>
        <authorList>
            <person name="Zoropogui A."/>
            <person name="Pujic P."/>
            <person name="Normand P."/>
            <person name="Barbe V."/>
            <person name="Beaman B."/>
            <person name="Beaman L."/>
            <person name="Boiron P."/>
            <person name="Colinon C."/>
            <person name="Deredjian A."/>
            <person name="Graindorge A."/>
            <person name="Mangenot S."/>
            <person name="Nazaret S."/>
            <person name="Neto M."/>
            <person name="Petit S."/>
            <person name="Roche D."/>
            <person name="Vallenet D."/>
            <person name="Rodriguez-Nava V."/>
            <person name="Richard Y."/>
            <person name="Cournoyer B."/>
            <person name="Blaha D."/>
        </authorList>
    </citation>
    <scope>NUCLEOTIDE SEQUENCE [LARGE SCALE GENOMIC DNA]</scope>
    <source>
        <strain evidence="2 3">GUH-2</strain>
    </source>
</reference>
<feature type="compositionally biased region" description="Low complexity" evidence="1">
    <location>
        <begin position="395"/>
        <end position="418"/>
    </location>
</feature>
<evidence type="ECO:0000313" key="2">
    <source>
        <dbReference type="EMBL" id="CCF64226.1"/>
    </source>
</evidence>
<feature type="compositionally biased region" description="Low complexity" evidence="1">
    <location>
        <begin position="301"/>
        <end position="330"/>
    </location>
</feature>
<evidence type="ECO:0000313" key="3">
    <source>
        <dbReference type="Proteomes" id="UP000008190"/>
    </source>
</evidence>
<name>H6R0F8_NOCCG</name>
<proteinExistence type="predicted"/>
<dbReference type="EMBL" id="FO082843">
    <property type="protein sequence ID" value="CCF64226.1"/>
    <property type="molecule type" value="Genomic_DNA"/>
</dbReference>
<feature type="compositionally biased region" description="Low complexity" evidence="1">
    <location>
        <begin position="340"/>
        <end position="349"/>
    </location>
</feature>
<dbReference type="HOGENOM" id="CLU_592917_0_0_11"/>
<feature type="compositionally biased region" description="Gly residues" evidence="1">
    <location>
        <begin position="350"/>
        <end position="394"/>
    </location>
</feature>